<accession>A0A4R6UJI6</accession>
<dbReference type="InterPro" id="IPR039523">
    <property type="entry name" value="RimK-rel_E_lig_ATP-grasp"/>
</dbReference>
<feature type="domain" description="Alpha-L-glutamate ligase-related protein ATP-grasp" evidence="1">
    <location>
        <begin position="179"/>
        <end position="356"/>
    </location>
</feature>
<evidence type="ECO:0000313" key="3">
    <source>
        <dbReference type="Proteomes" id="UP000295375"/>
    </source>
</evidence>
<dbReference type="AlphaFoldDB" id="A0A4R6UJI6"/>
<dbReference type="Pfam" id="PF14397">
    <property type="entry name" value="ATPgrasp_ST"/>
    <property type="match status" value="1"/>
</dbReference>
<reference evidence="2 3" key="1">
    <citation type="submission" date="2019-03" db="EMBL/GenBank/DDBJ databases">
        <title>Genomic Encyclopedia of Type Strains, Phase IV (KMG-IV): sequencing the most valuable type-strain genomes for metagenomic binning, comparative biology and taxonomic classification.</title>
        <authorList>
            <person name="Goeker M."/>
        </authorList>
    </citation>
    <scope>NUCLEOTIDE SEQUENCE [LARGE SCALE GENOMIC DNA]</scope>
    <source>
        <strain evidence="2 3">DSM 103792</strain>
    </source>
</reference>
<dbReference type="OrthoDB" id="5822672at2"/>
<sequence length="364" mass="40739">MRTRMLSVRDYLLAGQYGQNAEHSLSWLQRYWRPIHCRRRYGIGPKFYALYDFAKLPEPQWPEFVIDEPYKTLLRRLSSNEQRLVTNDKRLFERHCRAHDLPSIRNLGVIASTPPGDLDNLPLIGDASALAGIFSSSTPALFFKLIDASHGRKAFSAERLGNGVRWLDRHGSIEELFAYCQQQAADESGWLIQPRIRNHHLLRPLMGGGAGVGTIRIVTVLRAQCYQVIGACLRIIVGDNAVDNFAHGASGNIAAAIDVDSGQMRAARGSRFRHWPVLENHDRHPQTAAPITGFTLPYWSETLALVERAHRSMSEVPTLGWDVAITDGGPVIIETNSTYDVDILQVTHQRGFKPVLAAALGCNW</sequence>
<gene>
    <name evidence="2" type="ORF">EV696_11461</name>
</gene>
<keyword evidence="3" id="KW-1185">Reference proteome</keyword>
<organism evidence="2 3">
    <name type="scientific">Permianibacter aggregans</name>
    <dbReference type="NCBI Taxonomy" id="1510150"/>
    <lineage>
        <taxon>Bacteria</taxon>
        <taxon>Pseudomonadati</taxon>
        <taxon>Pseudomonadota</taxon>
        <taxon>Gammaproteobacteria</taxon>
        <taxon>Pseudomonadales</taxon>
        <taxon>Pseudomonadaceae</taxon>
        <taxon>Permianibacter</taxon>
    </lineage>
</organism>
<dbReference type="EMBL" id="SNYM01000014">
    <property type="protein sequence ID" value="TDQ46276.1"/>
    <property type="molecule type" value="Genomic_DNA"/>
</dbReference>
<comment type="caution">
    <text evidence="2">The sequence shown here is derived from an EMBL/GenBank/DDBJ whole genome shotgun (WGS) entry which is preliminary data.</text>
</comment>
<dbReference type="Proteomes" id="UP000295375">
    <property type="component" value="Unassembled WGS sequence"/>
</dbReference>
<protein>
    <submittedName>
        <fullName evidence="2">Putative polysaccharide biosynthesis protein</fullName>
    </submittedName>
</protein>
<evidence type="ECO:0000259" key="1">
    <source>
        <dbReference type="Pfam" id="PF14397"/>
    </source>
</evidence>
<proteinExistence type="predicted"/>
<evidence type="ECO:0000313" key="2">
    <source>
        <dbReference type="EMBL" id="TDQ46276.1"/>
    </source>
</evidence>
<name>A0A4R6UJI6_9GAMM</name>
<dbReference type="RefSeq" id="WP_133591983.1">
    <property type="nucleotide sequence ID" value="NZ_CP037953.1"/>
</dbReference>